<dbReference type="Proteomes" id="UP000187429">
    <property type="component" value="Unassembled WGS sequence"/>
</dbReference>
<organism evidence="2 3">
    <name type="scientific">Smittium culicis</name>
    <dbReference type="NCBI Taxonomy" id="133412"/>
    <lineage>
        <taxon>Eukaryota</taxon>
        <taxon>Fungi</taxon>
        <taxon>Fungi incertae sedis</taxon>
        <taxon>Zoopagomycota</taxon>
        <taxon>Kickxellomycotina</taxon>
        <taxon>Harpellomycetes</taxon>
        <taxon>Harpellales</taxon>
        <taxon>Legeriomycetaceae</taxon>
        <taxon>Smittium</taxon>
    </lineage>
</organism>
<feature type="region of interest" description="Disordered" evidence="1">
    <location>
        <begin position="81"/>
        <end position="107"/>
    </location>
</feature>
<evidence type="ECO:0000313" key="3">
    <source>
        <dbReference type="Proteomes" id="UP000187429"/>
    </source>
</evidence>
<dbReference type="EMBL" id="LSSM01001808">
    <property type="protein sequence ID" value="OMJ24552.1"/>
    <property type="molecule type" value="Genomic_DNA"/>
</dbReference>
<keyword evidence="3" id="KW-1185">Reference proteome</keyword>
<dbReference type="AlphaFoldDB" id="A0A1R1YCC4"/>
<accession>A0A1R1YCC4</accession>
<proteinExistence type="predicted"/>
<comment type="caution">
    <text evidence="2">The sequence shown here is derived from an EMBL/GenBank/DDBJ whole genome shotgun (WGS) entry which is preliminary data.</text>
</comment>
<feature type="compositionally biased region" description="Polar residues" evidence="1">
    <location>
        <begin position="18"/>
        <end position="30"/>
    </location>
</feature>
<gene>
    <name evidence="2" type="ORF">AYI69_g4588</name>
</gene>
<name>A0A1R1YCC4_9FUNG</name>
<sequence>MSAATQQIRLSKPRFARYSTQAPGSAQTPGCNRARARTAHISAPLPNGRISGPTLFRHRRRTLSPATAPLYRATDRRIRLPHQQRRPARHFWSAARTAARTNGPQPY</sequence>
<evidence type="ECO:0000313" key="2">
    <source>
        <dbReference type="EMBL" id="OMJ24552.1"/>
    </source>
</evidence>
<reference evidence="3" key="1">
    <citation type="submission" date="2017-01" db="EMBL/GenBank/DDBJ databases">
        <authorList>
            <person name="Wang Y."/>
            <person name="White M."/>
            <person name="Kvist S."/>
            <person name="Moncalvo J.-M."/>
        </authorList>
    </citation>
    <scope>NUCLEOTIDE SEQUENCE [LARGE SCALE GENOMIC DNA]</scope>
    <source>
        <strain evidence="3">ID-206-W2</strain>
    </source>
</reference>
<protein>
    <submittedName>
        <fullName evidence="2">Uncharacterized protein</fullName>
    </submittedName>
</protein>
<feature type="region of interest" description="Disordered" evidence="1">
    <location>
        <begin position="1"/>
        <end position="53"/>
    </location>
</feature>
<evidence type="ECO:0000256" key="1">
    <source>
        <dbReference type="SAM" id="MobiDB-lite"/>
    </source>
</evidence>